<evidence type="ECO:0000256" key="7">
    <source>
        <dbReference type="ARBA" id="ARBA00023047"/>
    </source>
</evidence>
<comment type="subcellular location">
    <subcellularLocation>
        <location evidence="9">Cell inner membrane</location>
        <topology evidence="9">Multi-pass membrane protein</topology>
    </subcellularLocation>
    <subcellularLocation>
        <location evidence="1">Cell membrane</location>
        <topology evidence="1">Multi-pass membrane protein</topology>
    </subcellularLocation>
</comment>
<evidence type="ECO:0000256" key="5">
    <source>
        <dbReference type="ARBA" id="ARBA00022692"/>
    </source>
</evidence>
<feature type="transmembrane region" description="Helical" evidence="9">
    <location>
        <begin position="48"/>
        <end position="72"/>
    </location>
</feature>
<evidence type="ECO:0000256" key="3">
    <source>
        <dbReference type="ARBA" id="ARBA00022448"/>
    </source>
</evidence>
<sequence length="280" mass="31348">MSQLWKMPMPRLYSALTKLPLVGDVFRFRGLVYAITLRDIRSRYVGSAFGPLWLVLPPVFMVFIYTVIFSQIMRARLPGVEHQFAYSMYLCAGLLSWNLLLELVQRSKGLFLEHANLIKKSNFSKFILFIPVVVVALLNSMILLVLILGFMLLSGYPMPSSLAYILPVLAVVLLMGLALGALLATLNVFFRDVGQFVDVFFQGIFWATPIVYPVSILSPAVQQALSWNPLFPLVRAAQSSFLGDVPDIASLGYPLAVAIVFFALALLLYRRSYADLLDQI</sequence>
<evidence type="ECO:0000256" key="4">
    <source>
        <dbReference type="ARBA" id="ARBA00022475"/>
    </source>
</evidence>
<keyword evidence="12" id="KW-1185">Reference proteome</keyword>
<feature type="transmembrane region" description="Helical" evidence="9">
    <location>
        <begin position="251"/>
        <end position="269"/>
    </location>
</feature>
<evidence type="ECO:0000256" key="2">
    <source>
        <dbReference type="ARBA" id="ARBA00007783"/>
    </source>
</evidence>
<keyword evidence="7" id="KW-0625">Polysaccharide transport</keyword>
<feature type="transmembrane region" description="Helical" evidence="9">
    <location>
        <begin position="126"/>
        <end position="152"/>
    </location>
</feature>
<gene>
    <name evidence="11" type="ORF">KQ248_07390</name>
</gene>
<organism evidence="11 12">
    <name type="scientific">Stutzerimonas zhaodongensis</name>
    <dbReference type="NCBI Taxonomy" id="1176257"/>
    <lineage>
        <taxon>Bacteria</taxon>
        <taxon>Pseudomonadati</taxon>
        <taxon>Pseudomonadota</taxon>
        <taxon>Gammaproteobacteria</taxon>
        <taxon>Pseudomonadales</taxon>
        <taxon>Pseudomonadaceae</taxon>
        <taxon>Stutzerimonas</taxon>
    </lineage>
</organism>
<accession>A0ABX8IZX1</accession>
<protein>
    <recommendedName>
        <fullName evidence="9">Transport permease protein</fullName>
    </recommendedName>
</protein>
<evidence type="ECO:0000259" key="10">
    <source>
        <dbReference type="PROSITE" id="PS51012"/>
    </source>
</evidence>
<evidence type="ECO:0000256" key="6">
    <source>
        <dbReference type="ARBA" id="ARBA00022989"/>
    </source>
</evidence>
<dbReference type="PANTHER" id="PTHR30413:SF10">
    <property type="entry name" value="CAPSULE POLYSACCHARIDE EXPORT INNER-MEMBRANE PROTEIN CTRC"/>
    <property type="match status" value="1"/>
</dbReference>
<reference evidence="11 12" key="1">
    <citation type="submission" date="2021-06" db="EMBL/GenBank/DDBJ databases">
        <title>Microbial metabolic specificity influences pelagic lipid remineralization.</title>
        <authorList>
            <person name="Behrendt L."/>
            <person name="Hunter J.E."/>
            <person name="Alcolombri U."/>
            <person name="Smriga S."/>
            <person name="Mincer T."/>
            <person name="Lowenstein D.P."/>
            <person name="Peaudecerf F.J."/>
            <person name="Fernandez V.I."/>
            <person name="Fredricks H."/>
            <person name="Almblad H."/>
            <person name="Harrison J.J."/>
            <person name="Stocker R."/>
            <person name="Van Mooy B.A.S."/>
        </authorList>
    </citation>
    <scope>NUCLEOTIDE SEQUENCE [LARGE SCALE GENOMIC DNA]</scope>
    <source>
        <strain evidence="11 12">A252</strain>
    </source>
</reference>
<evidence type="ECO:0000256" key="1">
    <source>
        <dbReference type="ARBA" id="ARBA00004651"/>
    </source>
</evidence>
<dbReference type="RefSeq" id="WP_216707088.1">
    <property type="nucleotide sequence ID" value="NZ_CP076683.1"/>
</dbReference>
<evidence type="ECO:0000256" key="8">
    <source>
        <dbReference type="ARBA" id="ARBA00023136"/>
    </source>
</evidence>
<evidence type="ECO:0000256" key="9">
    <source>
        <dbReference type="RuleBase" id="RU361157"/>
    </source>
</evidence>
<dbReference type="PROSITE" id="PS51012">
    <property type="entry name" value="ABC_TM2"/>
    <property type="match status" value="1"/>
</dbReference>
<dbReference type="InterPro" id="IPR047817">
    <property type="entry name" value="ABC2_TM_bact-type"/>
</dbReference>
<evidence type="ECO:0000313" key="11">
    <source>
        <dbReference type="EMBL" id="QWV18478.1"/>
    </source>
</evidence>
<keyword evidence="4 9" id="KW-1003">Cell membrane</keyword>
<feature type="transmembrane region" description="Helical" evidence="9">
    <location>
        <begin position="84"/>
        <end position="105"/>
    </location>
</feature>
<dbReference type="Proteomes" id="UP000683436">
    <property type="component" value="Chromosome"/>
</dbReference>
<keyword evidence="6 9" id="KW-1133">Transmembrane helix</keyword>
<comment type="similarity">
    <text evidence="2 9">Belongs to the ABC-2 integral membrane protein family.</text>
</comment>
<name>A0ABX8IZX1_9GAMM</name>
<keyword evidence="8 9" id="KW-0472">Membrane</keyword>
<evidence type="ECO:0000313" key="12">
    <source>
        <dbReference type="Proteomes" id="UP000683436"/>
    </source>
</evidence>
<proteinExistence type="inferred from homology"/>
<feature type="transmembrane region" description="Helical" evidence="9">
    <location>
        <begin position="199"/>
        <end position="221"/>
    </location>
</feature>
<dbReference type="Pfam" id="PF01061">
    <property type="entry name" value="ABC2_membrane"/>
    <property type="match status" value="1"/>
</dbReference>
<keyword evidence="5 9" id="KW-0812">Transmembrane</keyword>
<dbReference type="EMBL" id="CP076683">
    <property type="protein sequence ID" value="QWV18478.1"/>
    <property type="molecule type" value="Genomic_DNA"/>
</dbReference>
<keyword evidence="3 9" id="KW-0813">Transport</keyword>
<feature type="transmembrane region" description="Helical" evidence="9">
    <location>
        <begin position="164"/>
        <end position="190"/>
    </location>
</feature>
<dbReference type="InterPro" id="IPR013525">
    <property type="entry name" value="ABC2_TM"/>
</dbReference>
<keyword evidence="7" id="KW-0762">Sugar transport</keyword>
<feature type="domain" description="ABC transmembrane type-2" evidence="10">
    <location>
        <begin position="49"/>
        <end position="272"/>
    </location>
</feature>
<dbReference type="PANTHER" id="PTHR30413">
    <property type="entry name" value="INNER MEMBRANE TRANSPORT PERMEASE"/>
    <property type="match status" value="1"/>
</dbReference>